<evidence type="ECO:0000313" key="9">
    <source>
        <dbReference type="EMBL" id="MFD1190201.1"/>
    </source>
</evidence>
<dbReference type="InterPro" id="IPR005490">
    <property type="entry name" value="LD_TPept_cat_dom"/>
</dbReference>
<feature type="domain" description="L,D-TPase catalytic" evidence="8">
    <location>
        <begin position="299"/>
        <end position="449"/>
    </location>
</feature>
<keyword evidence="6 7" id="KW-0961">Cell wall biogenesis/degradation</keyword>
<dbReference type="InterPro" id="IPR038063">
    <property type="entry name" value="Transpep_catalytic_dom"/>
</dbReference>
<evidence type="ECO:0000256" key="5">
    <source>
        <dbReference type="ARBA" id="ARBA00022984"/>
    </source>
</evidence>
<dbReference type="PANTHER" id="PTHR41533">
    <property type="entry name" value="L,D-TRANSPEPTIDASE HI_1667-RELATED"/>
    <property type="match status" value="1"/>
</dbReference>
<keyword evidence="4 7" id="KW-0133">Cell shape</keyword>
<keyword evidence="3" id="KW-0808">Transferase</keyword>
<gene>
    <name evidence="9" type="ORF">ACFQ27_06380</name>
</gene>
<dbReference type="SUPFAM" id="SSF141523">
    <property type="entry name" value="L,D-transpeptidase catalytic domain-like"/>
    <property type="match status" value="1"/>
</dbReference>
<sequence length="525" mass="56264">MKSGKGGGGKRSSPAKRVTRRGFNGWALGLAVGAPLAVAAQPPRQPPPAVDPFVLRQAVTDGRVRRFYARRGWTAAWTEDQAFALTMALDGAPRHGLDAEAFRPPQGGWGDPAMREAALTLTAIAYGEALSRGIIDPVSLHAIYTLERNTVDVVGGLDRALSRGEVAAWLDSLAPRDPEYLALSAAYLKVRDEMTLPPSLAVTGGPEVGLGDYDGRAPRVAQKLIDRGLMAGSAGQDVKITPAMVEGLKRLQAAHALPITGRLDRATVAALNIDAGDRARKLVLNMERRRWLSREVPATRIDVNTCGATFAYIENGGVDWAGRAVCGSPGRATPNLGGVFSNLVVNPPWNVPPSIARREILPRGLGYLRRSGMYLTGGRVVQRPGPNSALGQVKFNMVNPYAIYLHDTPAKALFATSTRHKSHGCVRVENAVDFARHLATKTGREAEFEEDLASRQTRVVELGQPVPVRLLYHSVAVDDAGQAVFLDDPYGWDAKLSLALGLGTLRRTSQVQTATPEEGTAPLGP</sequence>
<proteinExistence type="inferred from homology"/>
<dbReference type="EMBL" id="JBHTLQ010000010">
    <property type="protein sequence ID" value="MFD1190201.1"/>
    <property type="molecule type" value="Genomic_DNA"/>
</dbReference>
<feature type="active site" description="Proton donor/acceptor" evidence="7">
    <location>
        <position position="406"/>
    </location>
</feature>
<evidence type="ECO:0000256" key="7">
    <source>
        <dbReference type="PROSITE-ProRule" id="PRU01373"/>
    </source>
</evidence>
<evidence type="ECO:0000256" key="6">
    <source>
        <dbReference type="ARBA" id="ARBA00023316"/>
    </source>
</evidence>
<evidence type="ECO:0000259" key="8">
    <source>
        <dbReference type="PROSITE" id="PS52029"/>
    </source>
</evidence>
<dbReference type="InterPro" id="IPR045380">
    <property type="entry name" value="LD_TPept_scaffold_dom"/>
</dbReference>
<dbReference type="InterPro" id="IPR052905">
    <property type="entry name" value="LD-transpeptidase_YkuD-like"/>
</dbReference>
<keyword evidence="10" id="KW-1185">Reference proteome</keyword>
<evidence type="ECO:0000256" key="4">
    <source>
        <dbReference type="ARBA" id="ARBA00022960"/>
    </source>
</evidence>
<protein>
    <submittedName>
        <fullName evidence="9">L,D-transpeptidase family protein</fullName>
    </submittedName>
</protein>
<dbReference type="InterPro" id="IPR036365">
    <property type="entry name" value="PGBD-like_sf"/>
</dbReference>
<dbReference type="Gene3D" id="2.40.440.10">
    <property type="entry name" value="L,D-transpeptidase catalytic domain-like"/>
    <property type="match status" value="1"/>
</dbReference>
<dbReference type="Pfam" id="PF20142">
    <property type="entry name" value="Scaffold"/>
    <property type="match status" value="1"/>
</dbReference>
<dbReference type="CDD" id="cd16913">
    <property type="entry name" value="YkuD_like"/>
    <property type="match status" value="1"/>
</dbReference>
<dbReference type="PANTHER" id="PTHR41533:SF2">
    <property type="entry name" value="BLR7131 PROTEIN"/>
    <property type="match status" value="1"/>
</dbReference>
<feature type="active site" description="Nucleophile" evidence="7">
    <location>
        <position position="425"/>
    </location>
</feature>
<accession>A0ABW3T1E5</accession>
<dbReference type="RefSeq" id="WP_377353007.1">
    <property type="nucleotide sequence ID" value="NZ_JBHTLQ010000010.1"/>
</dbReference>
<dbReference type="Proteomes" id="UP001597216">
    <property type="component" value="Unassembled WGS sequence"/>
</dbReference>
<evidence type="ECO:0000256" key="3">
    <source>
        <dbReference type="ARBA" id="ARBA00022679"/>
    </source>
</evidence>
<dbReference type="Pfam" id="PF03734">
    <property type="entry name" value="YkuD"/>
    <property type="match status" value="1"/>
</dbReference>
<dbReference type="SUPFAM" id="SSF47090">
    <property type="entry name" value="PGBD-like"/>
    <property type="match status" value="1"/>
</dbReference>
<evidence type="ECO:0000256" key="2">
    <source>
        <dbReference type="ARBA" id="ARBA00005992"/>
    </source>
</evidence>
<name>A0ABW3T1E5_9CAUL</name>
<comment type="caution">
    <text evidence="9">The sequence shown here is derived from an EMBL/GenBank/DDBJ whole genome shotgun (WGS) entry which is preliminary data.</text>
</comment>
<evidence type="ECO:0000313" key="10">
    <source>
        <dbReference type="Proteomes" id="UP001597216"/>
    </source>
</evidence>
<keyword evidence="5 7" id="KW-0573">Peptidoglycan synthesis</keyword>
<comment type="similarity">
    <text evidence="2">Belongs to the YkuD family.</text>
</comment>
<dbReference type="PROSITE" id="PS52029">
    <property type="entry name" value="LD_TPASE"/>
    <property type="match status" value="1"/>
</dbReference>
<reference evidence="10" key="1">
    <citation type="journal article" date="2019" name="Int. J. Syst. Evol. Microbiol.">
        <title>The Global Catalogue of Microorganisms (GCM) 10K type strain sequencing project: providing services to taxonomists for standard genome sequencing and annotation.</title>
        <authorList>
            <consortium name="The Broad Institute Genomics Platform"/>
            <consortium name="The Broad Institute Genome Sequencing Center for Infectious Disease"/>
            <person name="Wu L."/>
            <person name="Ma J."/>
        </authorList>
    </citation>
    <scope>NUCLEOTIDE SEQUENCE [LARGE SCALE GENOMIC DNA]</scope>
    <source>
        <strain evidence="10">CCUG 55074</strain>
    </source>
</reference>
<evidence type="ECO:0000256" key="1">
    <source>
        <dbReference type="ARBA" id="ARBA00004752"/>
    </source>
</evidence>
<organism evidence="9 10">
    <name type="scientific">Phenylobacterium conjunctum</name>
    <dbReference type="NCBI Taxonomy" id="1298959"/>
    <lineage>
        <taxon>Bacteria</taxon>
        <taxon>Pseudomonadati</taxon>
        <taxon>Pseudomonadota</taxon>
        <taxon>Alphaproteobacteria</taxon>
        <taxon>Caulobacterales</taxon>
        <taxon>Caulobacteraceae</taxon>
        <taxon>Phenylobacterium</taxon>
    </lineage>
</organism>
<comment type="pathway">
    <text evidence="1 7">Cell wall biogenesis; peptidoglycan biosynthesis.</text>
</comment>